<evidence type="ECO:0000256" key="2">
    <source>
        <dbReference type="ARBA" id="ARBA00012544"/>
    </source>
</evidence>
<evidence type="ECO:0000256" key="1">
    <source>
        <dbReference type="ARBA" id="ARBA00009995"/>
    </source>
</evidence>
<reference evidence="7" key="1">
    <citation type="submission" date="2022-11" db="UniProtKB">
        <authorList>
            <consortium name="WormBaseParasite"/>
        </authorList>
    </citation>
    <scope>IDENTIFICATION</scope>
</reference>
<keyword evidence="6" id="KW-1185">Reference proteome</keyword>
<accession>A0A914D273</accession>
<dbReference type="Proteomes" id="UP000887540">
    <property type="component" value="Unplaced"/>
</dbReference>
<organism evidence="6 7">
    <name type="scientific">Acrobeloides nanus</name>
    <dbReference type="NCBI Taxonomy" id="290746"/>
    <lineage>
        <taxon>Eukaryota</taxon>
        <taxon>Metazoa</taxon>
        <taxon>Ecdysozoa</taxon>
        <taxon>Nematoda</taxon>
        <taxon>Chromadorea</taxon>
        <taxon>Rhabditida</taxon>
        <taxon>Tylenchina</taxon>
        <taxon>Cephalobomorpha</taxon>
        <taxon>Cephaloboidea</taxon>
        <taxon>Cephalobidae</taxon>
        <taxon>Acrobeloides</taxon>
    </lineage>
</organism>
<comment type="similarity">
    <text evidence="1">Belongs to the UDP-glycosyltransferase family.</text>
</comment>
<evidence type="ECO:0000256" key="3">
    <source>
        <dbReference type="ARBA" id="ARBA00022676"/>
    </source>
</evidence>
<dbReference type="WBParaSite" id="ACRNAN_scaffold17728.g8108.t1">
    <property type="protein sequence ID" value="ACRNAN_scaffold17728.g8108.t1"/>
    <property type="gene ID" value="ACRNAN_scaffold17728.g8108"/>
</dbReference>
<evidence type="ECO:0000256" key="4">
    <source>
        <dbReference type="ARBA" id="ARBA00022679"/>
    </source>
</evidence>
<protein>
    <recommendedName>
        <fullName evidence="2">glucuronosyltransferase</fullName>
        <ecNumber evidence="2">2.4.1.17</ecNumber>
    </recommendedName>
</protein>
<evidence type="ECO:0000256" key="5">
    <source>
        <dbReference type="ARBA" id="ARBA00047475"/>
    </source>
</evidence>
<dbReference type="SUPFAM" id="SSF53756">
    <property type="entry name" value="UDP-Glycosyltransferase/glycogen phosphorylase"/>
    <property type="match status" value="1"/>
</dbReference>
<evidence type="ECO:0000313" key="7">
    <source>
        <dbReference type="WBParaSite" id="ACRNAN_scaffold17728.g8108.t1"/>
    </source>
</evidence>
<evidence type="ECO:0000313" key="6">
    <source>
        <dbReference type="Proteomes" id="UP000887540"/>
    </source>
</evidence>
<keyword evidence="4" id="KW-0808">Transferase</keyword>
<name>A0A914D273_9BILA</name>
<dbReference type="InterPro" id="IPR002213">
    <property type="entry name" value="UDP_glucos_trans"/>
</dbReference>
<dbReference type="Pfam" id="PF00201">
    <property type="entry name" value="UDPGT"/>
    <property type="match status" value="2"/>
</dbReference>
<dbReference type="InterPro" id="IPR050271">
    <property type="entry name" value="UDP-glycosyltransferase"/>
</dbReference>
<dbReference type="PANTHER" id="PTHR48043">
    <property type="entry name" value="EG:EG0003.4 PROTEIN-RELATED"/>
    <property type="match status" value="1"/>
</dbReference>
<dbReference type="PANTHER" id="PTHR48043:SF143">
    <property type="entry name" value="UDP-GLUCURONOSYLTRANSFERASE"/>
    <property type="match status" value="1"/>
</dbReference>
<proteinExistence type="inferred from homology"/>
<dbReference type="AlphaFoldDB" id="A0A914D273"/>
<sequence length="255" mass="28690">MVLKSSDLKSANHANILSLGGFTENLLAASTGDLTAQSFDENPKLFENFRIYSAWHHAYNKMCETSLRIHKENFERLKEEKYDIIFSEMLNLCGTGLKEVLGIKAHLWVSSCPVMDHMAWILGMPTPLSYVPTVGDLDISDKPSYLESQNFPDIEQIAKDSPITFVAADEILDFPRPILHNTIYVGGLGVKNNAKGLQEPYKSELKKGKEGVVFFSLGSQANTNKVPRAVKENLFKVFKEFPDYHFIVKINEGDK</sequence>
<keyword evidence="3" id="KW-0328">Glycosyltransferase</keyword>
<dbReference type="GO" id="GO:0015020">
    <property type="term" value="F:glucuronosyltransferase activity"/>
    <property type="evidence" value="ECO:0007669"/>
    <property type="project" value="UniProtKB-EC"/>
</dbReference>
<dbReference type="EC" id="2.4.1.17" evidence="2"/>
<comment type="catalytic activity">
    <reaction evidence="5">
        <text>glucuronate acceptor + UDP-alpha-D-glucuronate = acceptor beta-D-glucuronoside + UDP + H(+)</text>
        <dbReference type="Rhea" id="RHEA:21032"/>
        <dbReference type="ChEBI" id="CHEBI:15378"/>
        <dbReference type="ChEBI" id="CHEBI:58052"/>
        <dbReference type="ChEBI" id="CHEBI:58223"/>
        <dbReference type="ChEBI" id="CHEBI:132367"/>
        <dbReference type="ChEBI" id="CHEBI:132368"/>
        <dbReference type="EC" id="2.4.1.17"/>
    </reaction>
</comment>